<feature type="domain" description="LYR motif-containing protein Cup1-like N-terminal" evidence="2">
    <location>
        <begin position="17"/>
        <end position="97"/>
    </location>
</feature>
<reference evidence="3" key="1">
    <citation type="journal article" date="2021" name="Nat. Commun.">
        <title>Genetic determinants of endophytism in the Arabidopsis root mycobiome.</title>
        <authorList>
            <person name="Mesny F."/>
            <person name="Miyauchi S."/>
            <person name="Thiergart T."/>
            <person name="Pickel B."/>
            <person name="Atanasova L."/>
            <person name="Karlsson M."/>
            <person name="Huettel B."/>
            <person name="Barry K.W."/>
            <person name="Haridas S."/>
            <person name="Chen C."/>
            <person name="Bauer D."/>
            <person name="Andreopoulos W."/>
            <person name="Pangilinan J."/>
            <person name="LaButti K."/>
            <person name="Riley R."/>
            <person name="Lipzen A."/>
            <person name="Clum A."/>
            <person name="Drula E."/>
            <person name="Henrissat B."/>
            <person name="Kohler A."/>
            <person name="Grigoriev I.V."/>
            <person name="Martin F.M."/>
            <person name="Hacquard S."/>
        </authorList>
    </citation>
    <scope>NUCLEOTIDE SEQUENCE</scope>
    <source>
        <strain evidence="3">MPI-CAGE-CH-0235</strain>
    </source>
</reference>
<sequence length="381" mass="43460">MPPPHEPIAKSLKTLWLYRHILREVSYLSPAVQKPIRHHISKRFRQNAEGDKHRKSHISRAWNTLRNLRAANAGDQRVMVSLISKAFGRKGFRRHELVAQFVKPEVPVNTKPIDGVISPVSATKSEASATEAPKGHAALEEIISAARREGNAKSRSQPLNEGPPKFFNNWDTPKIMALLRSQRRQVAAASDIIGSTNEIKTLEPDIYVPKTNIWGNPPAPNVVQTKRAKWWKQSVNKLLPPLDHGEWELLSELSAGANTEEDWAVPRRRPKAVPLVVREEMPQPWNWKLYASQPISTVEKENTMSQLRRNGHTEQGPYVANVRERELSARWYRRKYTETLFSTPKASEDPKTKKPTFSWGSRNPQIAPARKEQLDFFEAQS</sequence>
<dbReference type="AlphaFoldDB" id="A0A8K0T2J7"/>
<feature type="region of interest" description="Disordered" evidence="1">
    <location>
        <begin position="343"/>
        <end position="365"/>
    </location>
</feature>
<dbReference type="Pfam" id="PF20263">
    <property type="entry name" value="LYRM2-like"/>
    <property type="match status" value="1"/>
</dbReference>
<protein>
    <recommendedName>
        <fullName evidence="2">LYR motif-containing protein Cup1-like N-terminal domain-containing protein</fullName>
    </recommendedName>
</protein>
<evidence type="ECO:0000313" key="3">
    <source>
        <dbReference type="EMBL" id="KAH7324941.1"/>
    </source>
</evidence>
<evidence type="ECO:0000313" key="4">
    <source>
        <dbReference type="Proteomes" id="UP000813444"/>
    </source>
</evidence>
<evidence type="ECO:0000256" key="1">
    <source>
        <dbReference type="SAM" id="MobiDB-lite"/>
    </source>
</evidence>
<dbReference type="Proteomes" id="UP000813444">
    <property type="component" value="Unassembled WGS sequence"/>
</dbReference>
<accession>A0A8K0T2J7</accession>
<dbReference type="OrthoDB" id="5521299at2759"/>
<dbReference type="CDD" id="cd20273">
    <property type="entry name" value="Complex1_LYR_unchar"/>
    <property type="match status" value="1"/>
</dbReference>
<evidence type="ECO:0000259" key="2">
    <source>
        <dbReference type="Pfam" id="PF20263"/>
    </source>
</evidence>
<proteinExistence type="predicted"/>
<name>A0A8K0T2J7_9HYPO</name>
<keyword evidence="4" id="KW-1185">Reference proteome</keyword>
<organism evidence="3 4">
    <name type="scientific">Stachybotrys elegans</name>
    <dbReference type="NCBI Taxonomy" id="80388"/>
    <lineage>
        <taxon>Eukaryota</taxon>
        <taxon>Fungi</taxon>
        <taxon>Dikarya</taxon>
        <taxon>Ascomycota</taxon>
        <taxon>Pezizomycotina</taxon>
        <taxon>Sordariomycetes</taxon>
        <taxon>Hypocreomycetidae</taxon>
        <taxon>Hypocreales</taxon>
        <taxon>Stachybotryaceae</taxon>
        <taxon>Stachybotrys</taxon>
    </lineage>
</organism>
<dbReference type="EMBL" id="JAGPNK010000003">
    <property type="protein sequence ID" value="KAH7324941.1"/>
    <property type="molecule type" value="Genomic_DNA"/>
</dbReference>
<gene>
    <name evidence="3" type="ORF">B0I35DRAFT_172482</name>
</gene>
<comment type="caution">
    <text evidence="3">The sequence shown here is derived from an EMBL/GenBank/DDBJ whole genome shotgun (WGS) entry which is preliminary data.</text>
</comment>
<dbReference type="InterPro" id="IPR046896">
    <property type="entry name" value="Cup1-like_N"/>
</dbReference>